<evidence type="ECO:0000313" key="3">
    <source>
        <dbReference type="EMBL" id="PKC50187.1"/>
    </source>
</evidence>
<dbReference type="PROSITE" id="PS51886">
    <property type="entry name" value="TLDC"/>
    <property type="match status" value="1"/>
</dbReference>
<dbReference type="InterPro" id="IPR006571">
    <property type="entry name" value="TLDc_dom"/>
</dbReference>
<feature type="non-terminal residue" evidence="2">
    <location>
        <position position="116"/>
    </location>
</feature>
<gene>
    <name evidence="3" type="ORF">RhiirA1_489041</name>
    <name evidence="2" type="ORF">RhiirA5_480070</name>
</gene>
<proteinExistence type="predicted"/>
<protein>
    <recommendedName>
        <fullName evidence="1">TLDc domain-containing protein</fullName>
    </recommendedName>
</protein>
<accession>A0A2N0NI05</accession>
<reference evidence="3 4" key="4">
    <citation type="submission" date="2017-10" db="EMBL/GenBank/DDBJ databases">
        <title>Genome analyses suggest a sexual origin of heterokaryosis in a supposedly ancient asexual fungus.</title>
        <authorList>
            <person name="Corradi N."/>
            <person name="Sedzielewska K."/>
            <person name="Noel J."/>
            <person name="Charron P."/>
            <person name="Farinelli L."/>
            <person name="Marton T."/>
            <person name="Kruger M."/>
            <person name="Pelin A."/>
            <person name="Brachmann A."/>
            <person name="Corradi N."/>
        </authorList>
    </citation>
    <scope>NUCLEOTIDE SEQUENCE [LARGE SCALE GENOMIC DNA]</scope>
    <source>
        <strain evidence="3 4">A1</strain>
    </source>
</reference>
<feature type="domain" description="TLDc" evidence="1">
    <location>
        <begin position="50"/>
        <end position="116"/>
    </location>
</feature>
<reference evidence="3 4" key="3">
    <citation type="submission" date="2017-10" db="EMBL/GenBank/DDBJ databases">
        <title>Extensive intraspecific genome diversity in a model arbuscular mycorrhizal fungus.</title>
        <authorList>
            <person name="Chen E.C.H."/>
            <person name="Morin E."/>
            <person name="Baudet D."/>
            <person name="Noel J."/>
            <person name="Ndikumana S."/>
            <person name="Charron P."/>
            <person name="St-Onge C."/>
            <person name="Giorgi J."/>
            <person name="Grigoriev I.V."/>
            <person name="Roux C."/>
            <person name="Martin F.M."/>
            <person name="Corradi N."/>
        </authorList>
    </citation>
    <scope>NUCLEOTIDE SEQUENCE [LARGE SCALE GENOMIC DNA]</scope>
    <source>
        <strain evidence="3 4">A1</strain>
    </source>
</reference>
<comment type="caution">
    <text evidence="2">The sequence shown here is derived from an EMBL/GenBank/DDBJ whole genome shotgun (WGS) entry which is preliminary data.</text>
</comment>
<reference evidence="2 5" key="1">
    <citation type="submission" date="2016-04" db="EMBL/GenBank/DDBJ databases">
        <title>Genome analyses suggest a sexual origin of heterokaryosis in a supposedly ancient asexual fungus.</title>
        <authorList>
            <person name="Ropars J."/>
            <person name="Sedzielewska K."/>
            <person name="Noel J."/>
            <person name="Charron P."/>
            <person name="Farinelli L."/>
            <person name="Marton T."/>
            <person name="Kruger M."/>
            <person name="Pelin A."/>
            <person name="Brachmann A."/>
            <person name="Corradi N."/>
        </authorList>
    </citation>
    <scope>NUCLEOTIDE SEQUENCE [LARGE SCALE GENOMIC DNA]</scope>
    <source>
        <strain evidence="2 5">A5</strain>
    </source>
</reference>
<dbReference type="Proteomes" id="UP000232688">
    <property type="component" value="Unassembled WGS sequence"/>
</dbReference>
<dbReference type="AlphaFoldDB" id="A0A2N0NI05"/>
<evidence type="ECO:0000313" key="4">
    <source>
        <dbReference type="Proteomes" id="UP000232688"/>
    </source>
</evidence>
<sequence length="116" mass="13414">MSFNDYTKVRTQFKDILPDGLDGEVLQYLSNSNFKTTFNVLPSRFLFDSKIINSKDAALIASWIDKKRGASYNFKNIPFKLELIYRASQEDFKIKKFHENCDNKGPTVVVIKVHDS</sequence>
<evidence type="ECO:0000259" key="1">
    <source>
        <dbReference type="PROSITE" id="PS51886"/>
    </source>
</evidence>
<evidence type="ECO:0000313" key="2">
    <source>
        <dbReference type="EMBL" id="PKB94211.1"/>
    </source>
</evidence>
<dbReference type="Pfam" id="PF07534">
    <property type="entry name" value="TLD"/>
    <property type="match status" value="1"/>
</dbReference>
<organism evidence="2 5">
    <name type="scientific">Rhizophagus irregularis</name>
    <dbReference type="NCBI Taxonomy" id="588596"/>
    <lineage>
        <taxon>Eukaryota</taxon>
        <taxon>Fungi</taxon>
        <taxon>Fungi incertae sedis</taxon>
        <taxon>Mucoromycota</taxon>
        <taxon>Glomeromycotina</taxon>
        <taxon>Glomeromycetes</taxon>
        <taxon>Glomerales</taxon>
        <taxon>Glomeraceae</taxon>
        <taxon>Rhizophagus</taxon>
    </lineage>
</organism>
<dbReference type="EMBL" id="LLXH01010758">
    <property type="protein sequence ID" value="PKC50187.1"/>
    <property type="molecule type" value="Genomic_DNA"/>
</dbReference>
<dbReference type="VEuPathDB" id="FungiDB:RhiirA1_489041"/>
<name>A0A2N0NI05_9GLOM</name>
<evidence type="ECO:0000313" key="5">
    <source>
        <dbReference type="Proteomes" id="UP000232722"/>
    </source>
</evidence>
<dbReference type="Proteomes" id="UP000232722">
    <property type="component" value="Unassembled WGS sequence"/>
</dbReference>
<reference evidence="2 5" key="2">
    <citation type="submission" date="2017-09" db="EMBL/GenBank/DDBJ databases">
        <title>Extensive intraspecific genome diversity in a model arbuscular mycorrhizal fungus.</title>
        <authorList>
            <person name="Chen E.C."/>
            <person name="Morin E."/>
            <person name="Beaudet D."/>
            <person name="Noel J."/>
            <person name="Ndikumana S."/>
            <person name="Charron P."/>
            <person name="St-Onge C."/>
            <person name="Giorgi J."/>
            <person name="Grigoriev I.V."/>
            <person name="Roux C."/>
            <person name="Martin F.M."/>
            <person name="Corradi N."/>
        </authorList>
    </citation>
    <scope>NUCLEOTIDE SEQUENCE [LARGE SCALE GENOMIC DNA]</scope>
    <source>
        <strain evidence="2 5">A5</strain>
    </source>
</reference>
<dbReference type="EMBL" id="LLXJ01006454">
    <property type="protein sequence ID" value="PKB94211.1"/>
    <property type="molecule type" value="Genomic_DNA"/>
</dbReference>